<dbReference type="SUPFAM" id="SSF48600">
    <property type="entry name" value="Chorismate mutase II"/>
    <property type="match status" value="1"/>
</dbReference>
<comment type="caution">
    <text evidence="8">The sequence shown here is derived from an EMBL/GenBank/DDBJ whole genome shotgun (WGS) entry which is preliminary data.</text>
</comment>
<dbReference type="CDD" id="cd02440">
    <property type="entry name" value="AdoMet_MTases"/>
    <property type="match status" value="1"/>
</dbReference>
<dbReference type="InterPro" id="IPR029063">
    <property type="entry name" value="SAM-dependent_MTases_sf"/>
</dbReference>
<evidence type="ECO:0000256" key="3">
    <source>
        <dbReference type="ARBA" id="ARBA00022679"/>
    </source>
</evidence>
<dbReference type="InterPro" id="IPR036979">
    <property type="entry name" value="CM_dom_sf"/>
</dbReference>
<dbReference type="Gene3D" id="1.10.8.10">
    <property type="entry name" value="DNA helicase RuvA subunit, C-terminal domain"/>
    <property type="match status" value="1"/>
</dbReference>
<dbReference type="PANTHER" id="PTHR18895:SF74">
    <property type="entry name" value="MTRF1L RELEASE FACTOR GLUTAMINE METHYLTRANSFERASE"/>
    <property type="match status" value="1"/>
</dbReference>
<evidence type="ECO:0000256" key="6">
    <source>
        <dbReference type="SAM" id="MobiDB-lite"/>
    </source>
</evidence>
<dbReference type="Gene3D" id="1.20.59.10">
    <property type="entry name" value="Chorismate mutase"/>
    <property type="match status" value="1"/>
</dbReference>
<dbReference type="GO" id="GO:0032259">
    <property type="term" value="P:methylation"/>
    <property type="evidence" value="ECO:0007669"/>
    <property type="project" value="UniProtKB-KW"/>
</dbReference>
<keyword evidence="2 8" id="KW-0489">Methyltransferase</keyword>
<dbReference type="GO" id="GO:0046417">
    <property type="term" value="P:chorismate metabolic process"/>
    <property type="evidence" value="ECO:0007669"/>
    <property type="project" value="InterPro"/>
</dbReference>
<dbReference type="PANTHER" id="PTHR18895">
    <property type="entry name" value="HEMK METHYLTRANSFERASE"/>
    <property type="match status" value="1"/>
</dbReference>
<dbReference type="InterPro" id="IPR007848">
    <property type="entry name" value="Small_mtfrase_dom"/>
</dbReference>
<dbReference type="NCBIfam" id="TIGR00536">
    <property type="entry name" value="hemK_fam"/>
    <property type="match status" value="1"/>
</dbReference>
<keyword evidence="9" id="KW-1185">Reference proteome</keyword>
<dbReference type="EC" id="2.1.1.297" evidence="1"/>
<dbReference type="SUPFAM" id="SSF53335">
    <property type="entry name" value="S-adenosyl-L-methionine-dependent methyltransferases"/>
    <property type="match status" value="1"/>
</dbReference>
<feature type="domain" description="Chorismate mutase" evidence="7">
    <location>
        <begin position="311"/>
        <end position="402"/>
    </location>
</feature>
<evidence type="ECO:0000313" key="8">
    <source>
        <dbReference type="EMBL" id="MPY31079.1"/>
    </source>
</evidence>
<dbReference type="Proteomes" id="UP000325849">
    <property type="component" value="Unassembled WGS sequence"/>
</dbReference>
<dbReference type="InterPro" id="IPR036263">
    <property type="entry name" value="Chorismate_II_sf"/>
</dbReference>
<dbReference type="GO" id="GO:0016835">
    <property type="term" value="F:carbon-oxygen lyase activity"/>
    <property type="evidence" value="ECO:0007669"/>
    <property type="project" value="InterPro"/>
</dbReference>
<evidence type="ECO:0000256" key="4">
    <source>
        <dbReference type="ARBA" id="ARBA00022691"/>
    </source>
</evidence>
<dbReference type="EMBL" id="VJZD01000018">
    <property type="protein sequence ID" value="MPY31079.1"/>
    <property type="molecule type" value="Genomic_DNA"/>
</dbReference>
<dbReference type="InterPro" id="IPR040758">
    <property type="entry name" value="PrmC_N"/>
</dbReference>
<protein>
    <recommendedName>
        <fullName evidence="1">peptide chain release factor N(5)-glutamine methyltransferase</fullName>
        <ecNumber evidence="1">2.1.1.297</ecNumber>
    </recommendedName>
</protein>
<sequence>MADQSLAHHVEDEEYLDVLLREAERTLAEARVWSPREDAEALAAHVLGLPDRSPDPAKEPVPAAAARELRALVARRAARIPLGHLTGRARLGGIEVSVTEDVFVPRFPTELLLAWGLSAVRAKRAPVVVDLCTGSGALALAFAHARPDAEVHAVDLDAAALDCARHNAATRAALGDTPVTVHAGDVTDPGLLAALDGRVDLVLANPPYVPMGTKLLPEWGEHHPRRAVFAGADGLDVIRGVVECATRLLRQGGGLAIEHGDAQSDVVPELLATTGAFAPGEGHRDQEDRPRTTTTYRTADDGRDTGTTADSAPEAGLARLRAELDGIDVRLLDTLRTRIECCVRIAEHKREHAVPMMQPHRIGIVQERAARYGAEHGVDQMFLRRLYDLVIEETCRVEDLVIDGQPAAAPQPVTGDVS</sequence>
<feature type="compositionally biased region" description="Basic and acidic residues" evidence="6">
    <location>
        <begin position="281"/>
        <end position="291"/>
    </location>
</feature>
<name>A0A5N8V7L3_9ACTN</name>
<evidence type="ECO:0000256" key="2">
    <source>
        <dbReference type="ARBA" id="ARBA00022603"/>
    </source>
</evidence>
<dbReference type="RefSeq" id="WP_152885885.1">
    <property type="nucleotide sequence ID" value="NZ_VJZD01000018.1"/>
</dbReference>
<dbReference type="GO" id="GO:0003676">
    <property type="term" value="F:nucleic acid binding"/>
    <property type="evidence" value="ECO:0007669"/>
    <property type="project" value="InterPro"/>
</dbReference>
<dbReference type="SMART" id="SM00830">
    <property type="entry name" value="CM_2"/>
    <property type="match status" value="1"/>
</dbReference>
<dbReference type="InterPro" id="IPR002701">
    <property type="entry name" value="CM_II_prokaryot"/>
</dbReference>
<dbReference type="AlphaFoldDB" id="A0A5N8V7L3"/>
<dbReference type="Pfam" id="PF05175">
    <property type="entry name" value="MTS"/>
    <property type="match status" value="1"/>
</dbReference>
<evidence type="ECO:0000259" key="7">
    <source>
        <dbReference type="PROSITE" id="PS51168"/>
    </source>
</evidence>
<keyword evidence="4" id="KW-0949">S-adenosyl-L-methionine</keyword>
<dbReference type="OrthoDB" id="4479197at2"/>
<organism evidence="8 9">
    <name type="scientific">Streptomyces adustus</name>
    <dbReference type="NCBI Taxonomy" id="1609272"/>
    <lineage>
        <taxon>Bacteria</taxon>
        <taxon>Bacillati</taxon>
        <taxon>Actinomycetota</taxon>
        <taxon>Actinomycetes</taxon>
        <taxon>Kitasatosporales</taxon>
        <taxon>Streptomycetaceae</taxon>
        <taxon>Streptomyces</taxon>
    </lineage>
</organism>
<comment type="catalytic activity">
    <reaction evidence="5">
        <text>L-glutaminyl-[peptide chain release factor] + S-adenosyl-L-methionine = N(5)-methyl-L-glutaminyl-[peptide chain release factor] + S-adenosyl-L-homocysteine + H(+)</text>
        <dbReference type="Rhea" id="RHEA:42896"/>
        <dbReference type="Rhea" id="RHEA-COMP:10271"/>
        <dbReference type="Rhea" id="RHEA-COMP:10272"/>
        <dbReference type="ChEBI" id="CHEBI:15378"/>
        <dbReference type="ChEBI" id="CHEBI:30011"/>
        <dbReference type="ChEBI" id="CHEBI:57856"/>
        <dbReference type="ChEBI" id="CHEBI:59789"/>
        <dbReference type="ChEBI" id="CHEBI:61891"/>
        <dbReference type="EC" id="2.1.1.297"/>
    </reaction>
</comment>
<evidence type="ECO:0000313" key="9">
    <source>
        <dbReference type="Proteomes" id="UP000325849"/>
    </source>
</evidence>
<feature type="region of interest" description="Disordered" evidence="6">
    <location>
        <begin position="275"/>
        <end position="312"/>
    </location>
</feature>
<keyword evidence="3 8" id="KW-0808">Transferase</keyword>
<gene>
    <name evidence="8" type="ORF">FNH09_07010</name>
</gene>
<dbReference type="Gene3D" id="3.40.50.150">
    <property type="entry name" value="Vaccinia Virus protein VP39"/>
    <property type="match status" value="1"/>
</dbReference>
<dbReference type="PROSITE" id="PS51168">
    <property type="entry name" value="CHORISMATE_MUT_2"/>
    <property type="match status" value="1"/>
</dbReference>
<dbReference type="GO" id="GO:0102559">
    <property type="term" value="F:peptide chain release factor N(5)-glutamine methyltransferase activity"/>
    <property type="evidence" value="ECO:0007669"/>
    <property type="project" value="UniProtKB-EC"/>
</dbReference>
<dbReference type="InterPro" id="IPR002052">
    <property type="entry name" value="DNA_methylase_N6_adenine_CS"/>
</dbReference>
<dbReference type="InterPro" id="IPR008241">
    <property type="entry name" value="Isochorismate_pyruvate-lyase"/>
</dbReference>
<dbReference type="Pfam" id="PF17827">
    <property type="entry name" value="PrmC_N"/>
    <property type="match status" value="1"/>
</dbReference>
<evidence type="ECO:0000256" key="5">
    <source>
        <dbReference type="ARBA" id="ARBA00048391"/>
    </source>
</evidence>
<dbReference type="InterPro" id="IPR050320">
    <property type="entry name" value="N5-glutamine_MTase"/>
</dbReference>
<dbReference type="GO" id="GO:0004106">
    <property type="term" value="F:chorismate mutase activity"/>
    <property type="evidence" value="ECO:0007669"/>
    <property type="project" value="InterPro"/>
</dbReference>
<evidence type="ECO:0000256" key="1">
    <source>
        <dbReference type="ARBA" id="ARBA00012771"/>
    </source>
</evidence>
<dbReference type="Pfam" id="PF01817">
    <property type="entry name" value="CM_2"/>
    <property type="match status" value="1"/>
</dbReference>
<dbReference type="PROSITE" id="PS00092">
    <property type="entry name" value="N6_MTASE"/>
    <property type="match status" value="1"/>
</dbReference>
<dbReference type="InterPro" id="IPR004556">
    <property type="entry name" value="HemK-like"/>
</dbReference>
<proteinExistence type="predicted"/>
<dbReference type="NCBIfam" id="TIGR01803">
    <property type="entry name" value="CM-like"/>
    <property type="match status" value="1"/>
</dbReference>
<dbReference type="GO" id="GO:0009697">
    <property type="term" value="P:salicylic acid biosynthetic process"/>
    <property type="evidence" value="ECO:0007669"/>
    <property type="project" value="InterPro"/>
</dbReference>
<accession>A0A5N8V7L3</accession>
<reference evidence="8 9" key="1">
    <citation type="submission" date="2019-07" db="EMBL/GenBank/DDBJ databases">
        <title>New species of Amycolatopsis and Streptomyces.</title>
        <authorList>
            <person name="Duangmal K."/>
            <person name="Teo W.F.A."/>
            <person name="Lipun K."/>
        </authorList>
    </citation>
    <scope>NUCLEOTIDE SEQUENCE [LARGE SCALE GENOMIC DNA]</scope>
    <source>
        <strain evidence="8 9">NBRC 109810</strain>
    </source>
</reference>